<comment type="function">
    <text evidence="5">Effector that suppresses plant defense responses during pathogen infection.</text>
</comment>
<dbReference type="InterPro" id="IPR031825">
    <property type="entry name" value="RXLR"/>
</dbReference>
<proteinExistence type="inferred from homology"/>
<feature type="signal peptide" evidence="5">
    <location>
        <begin position="1"/>
        <end position="21"/>
    </location>
</feature>
<comment type="caution">
    <text evidence="6">The sequence shown here is derived from an EMBL/GenBank/DDBJ whole genome shotgun (WGS) entry which is preliminary data.</text>
</comment>
<sequence>MRRTHFYMVALATTFLSSCVALSTTGPTRNSNGEHIMETPLQALRSLRGVQIDEDGILRPHKQVRAADEDREERAGGWLNKFRYQSQGAHGAENLNQVTMARKYLQENPQLFAQIRVDKNKRYETYLIWRGMEYHSDEVKRAMKDHGFTKKEYKEFVKEFKNFKPGDLSFQ</sequence>
<accession>A0A2P4YKR6</accession>
<dbReference type="OrthoDB" id="141637at2759"/>
<keyword evidence="3 5" id="KW-0964">Secreted</keyword>
<evidence type="ECO:0000256" key="2">
    <source>
        <dbReference type="ARBA" id="ARBA00010400"/>
    </source>
</evidence>
<dbReference type="Pfam" id="PF16810">
    <property type="entry name" value="RXLR"/>
    <property type="match status" value="1"/>
</dbReference>
<dbReference type="Proteomes" id="UP000237271">
    <property type="component" value="Unassembled WGS sequence"/>
</dbReference>
<gene>
    <name evidence="6" type="ORF">PHPALM_4076</name>
</gene>
<name>A0A2P4YKR6_9STRA</name>
<dbReference type="PROSITE" id="PS51257">
    <property type="entry name" value="PROKAR_LIPOPROTEIN"/>
    <property type="match status" value="1"/>
</dbReference>
<evidence type="ECO:0000256" key="4">
    <source>
        <dbReference type="ARBA" id="ARBA00022729"/>
    </source>
</evidence>
<keyword evidence="4 5" id="KW-0732">Signal</keyword>
<feature type="chain" id="PRO_5028521265" description="RxLR effector protein" evidence="5">
    <location>
        <begin position="22"/>
        <end position="171"/>
    </location>
</feature>
<comment type="subcellular location">
    <subcellularLocation>
        <location evidence="1 5">Secreted</location>
    </subcellularLocation>
</comment>
<protein>
    <recommendedName>
        <fullName evidence="5">RxLR effector protein</fullName>
    </recommendedName>
</protein>
<dbReference type="GO" id="GO:0005576">
    <property type="term" value="C:extracellular region"/>
    <property type="evidence" value="ECO:0007669"/>
    <property type="project" value="UniProtKB-SubCell"/>
</dbReference>
<keyword evidence="7" id="KW-1185">Reference proteome</keyword>
<organism evidence="6 7">
    <name type="scientific">Phytophthora palmivora</name>
    <dbReference type="NCBI Taxonomy" id="4796"/>
    <lineage>
        <taxon>Eukaryota</taxon>
        <taxon>Sar</taxon>
        <taxon>Stramenopiles</taxon>
        <taxon>Oomycota</taxon>
        <taxon>Peronosporomycetes</taxon>
        <taxon>Peronosporales</taxon>
        <taxon>Peronosporaceae</taxon>
        <taxon>Phytophthora</taxon>
    </lineage>
</organism>
<evidence type="ECO:0000313" key="6">
    <source>
        <dbReference type="EMBL" id="POM78396.1"/>
    </source>
</evidence>
<evidence type="ECO:0000256" key="5">
    <source>
        <dbReference type="RuleBase" id="RU367124"/>
    </source>
</evidence>
<evidence type="ECO:0000313" key="7">
    <source>
        <dbReference type="Proteomes" id="UP000237271"/>
    </source>
</evidence>
<dbReference type="AlphaFoldDB" id="A0A2P4YKR6"/>
<dbReference type="EMBL" id="NCKW01002024">
    <property type="protein sequence ID" value="POM78396.1"/>
    <property type="molecule type" value="Genomic_DNA"/>
</dbReference>
<reference evidence="6 7" key="1">
    <citation type="journal article" date="2017" name="Genome Biol. Evol.">
        <title>Phytophthora megakarya and P. palmivora, closely related causal agents of cacao black pod rot, underwent increases in genome sizes and gene numbers by different mechanisms.</title>
        <authorList>
            <person name="Ali S.S."/>
            <person name="Shao J."/>
            <person name="Lary D.J."/>
            <person name="Kronmiller B."/>
            <person name="Shen D."/>
            <person name="Strem M.D."/>
            <person name="Amoako-Attah I."/>
            <person name="Akrofi A.Y."/>
            <person name="Begoude B.A."/>
            <person name="Ten Hoopen G.M."/>
            <person name="Coulibaly K."/>
            <person name="Kebe B.I."/>
            <person name="Melnick R.L."/>
            <person name="Guiltinan M.J."/>
            <person name="Tyler B.M."/>
            <person name="Meinhardt L.W."/>
            <person name="Bailey B.A."/>
        </authorList>
    </citation>
    <scope>NUCLEOTIDE SEQUENCE [LARGE SCALE GENOMIC DNA]</scope>
    <source>
        <strain evidence="7">sbr112.9</strain>
    </source>
</reference>
<comment type="domain">
    <text evidence="5">The RxLR-dEER motif acts to carry the protein into the host cell cytoplasm through binding to cell surface phosphatidylinositol-3-phosphate.</text>
</comment>
<comment type="similarity">
    <text evidence="2 5">Belongs to the RxLR effector family.</text>
</comment>
<evidence type="ECO:0000256" key="3">
    <source>
        <dbReference type="ARBA" id="ARBA00022525"/>
    </source>
</evidence>
<evidence type="ECO:0000256" key="1">
    <source>
        <dbReference type="ARBA" id="ARBA00004613"/>
    </source>
</evidence>